<dbReference type="PROSITE" id="PS00107">
    <property type="entry name" value="PROTEIN_KINASE_ATP"/>
    <property type="match status" value="1"/>
</dbReference>
<evidence type="ECO:0000256" key="5">
    <source>
        <dbReference type="ARBA" id="ARBA00022840"/>
    </source>
</evidence>
<proteinExistence type="predicted"/>
<feature type="binding site" evidence="10">
    <location>
        <position position="187"/>
    </location>
    <ligand>
        <name>Mg(2+)</name>
        <dbReference type="ChEBI" id="CHEBI:18420"/>
    </ligand>
</feature>
<keyword evidence="5 9" id="KW-0067">ATP-binding</keyword>
<feature type="binding site" evidence="10">
    <location>
        <position position="174"/>
    </location>
    <ligand>
        <name>Mg(2+)</name>
        <dbReference type="ChEBI" id="CHEBI:18420"/>
    </ligand>
</feature>
<feature type="binding site" evidence="9">
    <location>
        <begin position="109"/>
        <end position="115"/>
    </location>
    <ligand>
        <name>ATP</name>
        <dbReference type="ChEBI" id="CHEBI:30616"/>
    </ligand>
</feature>
<keyword evidence="2" id="KW-0808">Transferase</keyword>
<evidence type="ECO:0000256" key="7">
    <source>
        <dbReference type="ARBA" id="ARBA00051243"/>
    </source>
</evidence>
<feature type="binding site" evidence="9">
    <location>
        <position position="59"/>
    </location>
    <ligand>
        <name>ATP</name>
        <dbReference type="ChEBI" id="CHEBI:30616"/>
    </ligand>
</feature>
<name>A0AAU9XJE2_9CNID</name>
<dbReference type="InterPro" id="IPR017441">
    <property type="entry name" value="Protein_kinase_ATP_BS"/>
</dbReference>
<evidence type="ECO:0000256" key="9">
    <source>
        <dbReference type="PIRSR" id="PIRSR000615-2"/>
    </source>
</evidence>
<dbReference type="Gene3D" id="3.30.200.20">
    <property type="entry name" value="Phosphorylase Kinase, domain 1"/>
    <property type="match status" value="1"/>
</dbReference>
<dbReference type="PIRSF" id="PIRSF000615">
    <property type="entry name" value="TyrPK_CSF1-R"/>
    <property type="match status" value="1"/>
</dbReference>
<dbReference type="EMBL" id="CALNXJ010000046">
    <property type="protein sequence ID" value="CAH3149523.1"/>
    <property type="molecule type" value="Genomic_DNA"/>
</dbReference>
<dbReference type="GO" id="GO:0005886">
    <property type="term" value="C:plasma membrane"/>
    <property type="evidence" value="ECO:0007669"/>
    <property type="project" value="TreeGrafter"/>
</dbReference>
<dbReference type="SMART" id="SM00219">
    <property type="entry name" value="TyrKc"/>
    <property type="match status" value="1"/>
</dbReference>
<evidence type="ECO:0000256" key="2">
    <source>
        <dbReference type="ARBA" id="ARBA00022679"/>
    </source>
</evidence>
<comment type="caution">
    <text evidence="13">The sequence shown here is derived from an EMBL/GenBank/DDBJ whole genome shotgun (WGS) entry which is preliminary data.</text>
</comment>
<evidence type="ECO:0000256" key="6">
    <source>
        <dbReference type="ARBA" id="ARBA00023137"/>
    </source>
</evidence>
<evidence type="ECO:0000256" key="3">
    <source>
        <dbReference type="ARBA" id="ARBA00022741"/>
    </source>
</evidence>
<evidence type="ECO:0000256" key="11">
    <source>
        <dbReference type="PROSITE-ProRule" id="PRU10141"/>
    </source>
</evidence>
<evidence type="ECO:0000256" key="4">
    <source>
        <dbReference type="ARBA" id="ARBA00022777"/>
    </source>
</evidence>
<dbReference type="SUPFAM" id="SSF56112">
    <property type="entry name" value="Protein kinase-like (PK-like)"/>
    <property type="match status" value="1"/>
</dbReference>
<keyword evidence="6" id="KW-0829">Tyrosine-protein kinase</keyword>
<dbReference type="PRINTS" id="PR00109">
    <property type="entry name" value="TYRKINASE"/>
</dbReference>
<evidence type="ECO:0000256" key="1">
    <source>
        <dbReference type="ARBA" id="ARBA00004167"/>
    </source>
</evidence>
<dbReference type="InterPro" id="IPR000719">
    <property type="entry name" value="Prot_kinase_dom"/>
</dbReference>
<keyword evidence="3 9" id="KW-0547">Nucleotide-binding</keyword>
<comment type="subcellular location">
    <subcellularLocation>
        <location evidence="1">Membrane</location>
        <topology evidence="1">Single-pass membrane protein</topology>
    </subcellularLocation>
</comment>
<dbReference type="GO" id="GO:0046872">
    <property type="term" value="F:metal ion binding"/>
    <property type="evidence" value="ECO:0007669"/>
    <property type="project" value="UniProtKB-KW"/>
</dbReference>
<comment type="catalytic activity">
    <reaction evidence="7">
        <text>L-tyrosyl-[protein] + ATP = O-phospho-L-tyrosyl-[protein] + ADP + H(+)</text>
        <dbReference type="Rhea" id="RHEA:10596"/>
        <dbReference type="Rhea" id="RHEA-COMP:10136"/>
        <dbReference type="Rhea" id="RHEA-COMP:20101"/>
        <dbReference type="ChEBI" id="CHEBI:15378"/>
        <dbReference type="ChEBI" id="CHEBI:30616"/>
        <dbReference type="ChEBI" id="CHEBI:46858"/>
        <dbReference type="ChEBI" id="CHEBI:61978"/>
        <dbReference type="ChEBI" id="CHEBI:456216"/>
        <dbReference type="EC" id="2.7.10.1"/>
    </reaction>
</comment>
<dbReference type="GO" id="GO:0007169">
    <property type="term" value="P:cell surface receptor protein tyrosine kinase signaling pathway"/>
    <property type="evidence" value="ECO:0007669"/>
    <property type="project" value="TreeGrafter"/>
</dbReference>
<dbReference type="Proteomes" id="UP001159428">
    <property type="component" value="Unassembled WGS sequence"/>
</dbReference>
<dbReference type="InterPro" id="IPR008266">
    <property type="entry name" value="Tyr_kinase_AS"/>
</dbReference>
<evidence type="ECO:0000313" key="14">
    <source>
        <dbReference type="Proteomes" id="UP001159428"/>
    </source>
</evidence>
<sequence length="352" mass="40023">LLHSDTDTRYLSVTASRWEITPKQIHLQSILGTGAFGEVWKAVVYGMKGHPDETTVAVKKLKRNCSDHEQESLAQEIELGKSLGGDKHPNIVNFLACVSTCTPMMLVLEYAPYGDVLGYLRKSRGVEDQFYCSPECCQQEVTSYDLLSFAQQIASGMSFLASKKILHRDLAARNVLLGADRICKITDFGLALIRDKYQQYLYCTAVRKGRLPIKWTAPEHLFKGSDEKNVRVSEKSDVWSYGIVLFEIFTLGGVPYPGWNEWKVVYELKVNKYRMPQPEHVSDELYQLMADCWNEDPDARPTFDHLHEVMTGFLQEEHYVDMSKYEPSLYANVEEMVTSSGLASFDNLTTVL</sequence>
<dbReference type="Pfam" id="PF07714">
    <property type="entry name" value="PK_Tyr_Ser-Thr"/>
    <property type="match status" value="1"/>
</dbReference>
<feature type="binding site" evidence="9">
    <location>
        <position position="173"/>
    </location>
    <ligand>
        <name>ATP</name>
        <dbReference type="ChEBI" id="CHEBI:30616"/>
    </ligand>
</feature>
<dbReference type="AlphaFoldDB" id="A0AAU9XJE2"/>
<gene>
    <name evidence="13" type="ORF">PMEA_00024353</name>
</gene>
<keyword evidence="10" id="KW-0460">Magnesium</keyword>
<feature type="non-terminal residue" evidence="13">
    <location>
        <position position="1"/>
    </location>
</feature>
<dbReference type="PROSITE" id="PS50011">
    <property type="entry name" value="PROTEIN_KINASE_DOM"/>
    <property type="match status" value="1"/>
</dbReference>
<dbReference type="InterPro" id="IPR020635">
    <property type="entry name" value="Tyr_kinase_cat_dom"/>
</dbReference>
<feature type="binding site" evidence="11">
    <location>
        <position position="60"/>
    </location>
    <ligand>
        <name>ATP</name>
        <dbReference type="ChEBI" id="CHEBI:30616"/>
    </ligand>
</feature>
<organism evidence="13 14">
    <name type="scientific">Pocillopora meandrina</name>
    <dbReference type="NCBI Taxonomy" id="46732"/>
    <lineage>
        <taxon>Eukaryota</taxon>
        <taxon>Metazoa</taxon>
        <taxon>Cnidaria</taxon>
        <taxon>Anthozoa</taxon>
        <taxon>Hexacorallia</taxon>
        <taxon>Scleractinia</taxon>
        <taxon>Astrocoeniina</taxon>
        <taxon>Pocilloporidae</taxon>
        <taxon>Pocillopora</taxon>
    </lineage>
</organism>
<keyword evidence="14" id="KW-1185">Reference proteome</keyword>
<dbReference type="GO" id="GO:0005524">
    <property type="term" value="F:ATP binding"/>
    <property type="evidence" value="ECO:0007669"/>
    <property type="project" value="UniProtKB-UniRule"/>
</dbReference>
<evidence type="ECO:0000256" key="10">
    <source>
        <dbReference type="PIRSR" id="PIRSR000615-3"/>
    </source>
</evidence>
<feature type="binding site" evidence="9">
    <location>
        <begin position="32"/>
        <end position="39"/>
    </location>
    <ligand>
        <name>ATP</name>
        <dbReference type="ChEBI" id="CHEBI:30616"/>
    </ligand>
</feature>
<dbReference type="CDD" id="cd00192">
    <property type="entry name" value="PTKc"/>
    <property type="match status" value="1"/>
</dbReference>
<keyword evidence="4" id="KW-0418">Kinase</keyword>
<dbReference type="PANTHER" id="PTHR24416">
    <property type="entry name" value="TYROSINE-PROTEIN KINASE RECEPTOR"/>
    <property type="match status" value="1"/>
</dbReference>
<feature type="active site" description="Proton acceptor" evidence="8">
    <location>
        <position position="169"/>
    </location>
</feature>
<reference evidence="13 14" key="1">
    <citation type="submission" date="2022-05" db="EMBL/GenBank/DDBJ databases">
        <authorList>
            <consortium name="Genoscope - CEA"/>
            <person name="William W."/>
        </authorList>
    </citation>
    <scope>NUCLEOTIDE SEQUENCE [LARGE SCALE GENOMIC DNA]</scope>
</reference>
<dbReference type="GO" id="GO:0043235">
    <property type="term" value="C:receptor complex"/>
    <property type="evidence" value="ECO:0007669"/>
    <property type="project" value="TreeGrafter"/>
</dbReference>
<dbReference type="InterPro" id="IPR001245">
    <property type="entry name" value="Ser-Thr/Tyr_kinase_cat_dom"/>
</dbReference>
<dbReference type="InterPro" id="IPR050122">
    <property type="entry name" value="RTK"/>
</dbReference>
<accession>A0AAU9XJE2</accession>
<keyword evidence="10" id="KW-0479">Metal-binding</keyword>
<evidence type="ECO:0000256" key="8">
    <source>
        <dbReference type="PIRSR" id="PIRSR000615-1"/>
    </source>
</evidence>
<dbReference type="FunFam" id="1.10.510.10:FF:000554">
    <property type="entry name" value="Predicted protein"/>
    <property type="match status" value="1"/>
</dbReference>
<evidence type="ECO:0000259" key="12">
    <source>
        <dbReference type="PROSITE" id="PS50011"/>
    </source>
</evidence>
<feature type="domain" description="Protein kinase" evidence="12">
    <location>
        <begin position="25"/>
        <end position="310"/>
    </location>
</feature>
<dbReference type="Gene3D" id="1.10.510.10">
    <property type="entry name" value="Transferase(Phosphotransferase) domain 1"/>
    <property type="match status" value="1"/>
</dbReference>
<evidence type="ECO:0000313" key="13">
    <source>
        <dbReference type="EMBL" id="CAH3149523.1"/>
    </source>
</evidence>
<dbReference type="GO" id="GO:0004714">
    <property type="term" value="F:transmembrane receptor protein tyrosine kinase activity"/>
    <property type="evidence" value="ECO:0007669"/>
    <property type="project" value="UniProtKB-EC"/>
</dbReference>
<dbReference type="PANTHER" id="PTHR24416:SF621">
    <property type="entry name" value="TYROSINE KINASE RECEPTOR CAD96CA"/>
    <property type="match status" value="1"/>
</dbReference>
<dbReference type="InterPro" id="IPR011009">
    <property type="entry name" value="Kinase-like_dom_sf"/>
</dbReference>
<dbReference type="PROSITE" id="PS00109">
    <property type="entry name" value="PROTEIN_KINASE_TYR"/>
    <property type="match status" value="1"/>
</dbReference>
<protein>
    <recommendedName>
        <fullName evidence="12">Protein kinase domain-containing protein</fullName>
    </recommendedName>
</protein>